<name>A0A0M3J977_ANISI</name>
<dbReference type="AlphaFoldDB" id="A0A0M3J977"/>
<evidence type="ECO:0000256" key="5">
    <source>
        <dbReference type="ARBA" id="ARBA00022490"/>
    </source>
</evidence>
<keyword evidence="11" id="KW-0206">Cytoskeleton</keyword>
<keyword evidence="6" id="KW-1017">Isopeptide bond</keyword>
<keyword evidence="9" id="KW-0007">Acetylation</keyword>
<dbReference type="GO" id="GO:0030016">
    <property type="term" value="C:myofibril"/>
    <property type="evidence" value="ECO:0007669"/>
    <property type="project" value="UniProtKB-SubCell"/>
</dbReference>
<dbReference type="PANTHER" id="PTHR13034">
    <property type="entry name" value="DYNACTIN P62 SUBUNIT"/>
    <property type="match status" value="1"/>
</dbReference>
<evidence type="ECO:0000256" key="6">
    <source>
        <dbReference type="ARBA" id="ARBA00022499"/>
    </source>
</evidence>
<evidence type="ECO:0000256" key="4">
    <source>
        <dbReference type="ARBA" id="ARBA00004657"/>
    </source>
</evidence>
<dbReference type="OrthoDB" id="283815at2759"/>
<dbReference type="GO" id="GO:0005869">
    <property type="term" value="C:dynactin complex"/>
    <property type="evidence" value="ECO:0007669"/>
    <property type="project" value="InterPro"/>
</dbReference>
<dbReference type="PANTHER" id="PTHR13034:SF2">
    <property type="entry name" value="DYNACTIN SUBUNIT 4"/>
    <property type="match status" value="1"/>
</dbReference>
<evidence type="ECO:0000256" key="7">
    <source>
        <dbReference type="ARBA" id="ARBA00022553"/>
    </source>
</evidence>
<evidence type="ECO:0000256" key="10">
    <source>
        <dbReference type="ARBA" id="ARBA00023054"/>
    </source>
</evidence>
<comment type="subunit">
    <text evidence="14">Subunit of dynactin, a multiprotein complex part of a tripartite complex with dynein and a adapter, such as BICDL1, BICD2 or HOOK3. The dynactin complex is built around ACTR1A/ACTB filament and consists of an actin-related filament composed of a shoulder domain, a pointed end and a barbed end. Its length is defined by its flexible shoulder domain. The soulder is composed of 2 DCTN1 subunits, 4 DCTN2 and 2 DCTN3. The 4 DCNT2 (via N-terminus) bind the ACTR1A filament and act as molecular rulers to determine the length. The pointed end is important for binding dynein-dynactin cargo adapters. Consists of 4 subunits: ACTR10, DCNT4, DCTN5 and DCTN6. The barbed end is composed of a CAPZA1:CAPZB heterodimers, which binds ACTR1A/ACTB filament and dynactin and stabilizes dynactin. Interacts with ATP7B, but not ATP7A, in a copper-dependent manner. Interacts with ANK2; this interaction is required for localization at costameres. Interacts with N4BP2L1.</text>
</comment>
<organism evidence="17">
    <name type="scientific">Anisakis simplex</name>
    <name type="common">Herring worm</name>
    <dbReference type="NCBI Taxonomy" id="6269"/>
    <lineage>
        <taxon>Eukaryota</taxon>
        <taxon>Metazoa</taxon>
        <taxon>Ecdysozoa</taxon>
        <taxon>Nematoda</taxon>
        <taxon>Chromadorea</taxon>
        <taxon>Rhabditida</taxon>
        <taxon>Spirurina</taxon>
        <taxon>Ascaridomorpha</taxon>
        <taxon>Ascaridoidea</taxon>
        <taxon>Anisakidae</taxon>
        <taxon>Anisakis</taxon>
        <taxon>Anisakis simplex complex</taxon>
    </lineage>
</organism>
<dbReference type="GO" id="GO:0005938">
    <property type="term" value="C:cell cortex"/>
    <property type="evidence" value="ECO:0007669"/>
    <property type="project" value="UniProtKB-SubCell"/>
</dbReference>
<gene>
    <name evidence="15" type="ORF">ASIM_LOCUS3960</name>
</gene>
<protein>
    <recommendedName>
        <fullName evidence="13">Dynactin subunit 4</fullName>
    </recommendedName>
</protein>
<keyword evidence="16" id="KW-1185">Reference proteome</keyword>
<reference evidence="17" key="1">
    <citation type="submission" date="2017-02" db="UniProtKB">
        <authorList>
            <consortium name="WormBaseParasite"/>
        </authorList>
    </citation>
    <scope>IDENTIFICATION</scope>
</reference>
<reference evidence="15 16" key="2">
    <citation type="submission" date="2018-11" db="EMBL/GenBank/DDBJ databases">
        <authorList>
            <consortium name="Pathogen Informatics"/>
        </authorList>
    </citation>
    <scope>NUCLEOTIDE SEQUENCE [LARGE SCALE GENOMIC DNA]</scope>
</reference>
<evidence type="ECO:0000256" key="8">
    <source>
        <dbReference type="ARBA" id="ARBA00022843"/>
    </source>
</evidence>
<accession>A0A0M3J977</accession>
<evidence type="ECO:0000313" key="15">
    <source>
        <dbReference type="EMBL" id="VDK22732.1"/>
    </source>
</evidence>
<dbReference type="EMBL" id="UYRR01006556">
    <property type="protein sequence ID" value="VDK22732.1"/>
    <property type="molecule type" value="Genomic_DNA"/>
</dbReference>
<dbReference type="InterPro" id="IPR008603">
    <property type="entry name" value="DCTN4"/>
</dbReference>
<dbReference type="Pfam" id="PF05502">
    <property type="entry name" value="Dynactin_p62"/>
    <property type="match status" value="1"/>
</dbReference>
<keyword evidence="5" id="KW-0963">Cytoplasm</keyword>
<dbReference type="GO" id="GO:0001725">
    <property type="term" value="C:stress fiber"/>
    <property type="evidence" value="ECO:0007669"/>
    <property type="project" value="UniProtKB-SubCell"/>
</dbReference>
<sequence>MASLLSIDEVQYECSCGEWSSLNRLYFCRHCSQLKCYFCVSQELDTTFCPYCLDNFSTGEARQKKNRCSNCYRCPVCGTSCFSYITCSF</sequence>
<evidence type="ECO:0000256" key="13">
    <source>
        <dbReference type="ARBA" id="ARBA00034864"/>
    </source>
</evidence>
<keyword evidence="8" id="KW-0832">Ubl conjugation</keyword>
<evidence type="ECO:0000256" key="12">
    <source>
        <dbReference type="ARBA" id="ARBA00034776"/>
    </source>
</evidence>
<proteinExistence type="inferred from homology"/>
<evidence type="ECO:0000313" key="16">
    <source>
        <dbReference type="Proteomes" id="UP000267096"/>
    </source>
</evidence>
<dbReference type="Proteomes" id="UP000267096">
    <property type="component" value="Unassembled WGS sequence"/>
</dbReference>
<comment type="similarity">
    <text evidence="12">Belongs to the dynactin subunit 4 family.</text>
</comment>
<dbReference type="WBParaSite" id="ASIM_0000413801-mRNA-1">
    <property type="protein sequence ID" value="ASIM_0000413801-mRNA-1"/>
    <property type="gene ID" value="ASIM_0000413801"/>
</dbReference>
<keyword evidence="7" id="KW-0597">Phosphoprotein</keyword>
<keyword evidence="10" id="KW-0175">Coiled coil</keyword>
<evidence type="ECO:0000313" key="17">
    <source>
        <dbReference type="WBParaSite" id="ASIM_0000413801-mRNA-1"/>
    </source>
</evidence>
<evidence type="ECO:0000256" key="3">
    <source>
        <dbReference type="ARBA" id="ARBA00004544"/>
    </source>
</evidence>
<evidence type="ECO:0000256" key="1">
    <source>
        <dbReference type="ARBA" id="ARBA00004300"/>
    </source>
</evidence>
<evidence type="ECO:0000256" key="2">
    <source>
        <dbReference type="ARBA" id="ARBA00004529"/>
    </source>
</evidence>
<comment type="subcellular location">
    <subcellularLocation>
        <location evidence="3">Cytoplasm</location>
        <location evidence="3">Cell cortex</location>
    </subcellularLocation>
    <subcellularLocation>
        <location evidence="1">Cytoplasm</location>
        <location evidence="1">Cytoskeleton</location>
        <location evidence="1">Microtubule organizing center</location>
        <location evidence="1">Centrosome</location>
    </subcellularLocation>
    <subcellularLocation>
        <location evidence="2">Cytoplasm</location>
        <location evidence="2">Cytoskeleton</location>
        <location evidence="2">Stress fiber</location>
    </subcellularLocation>
    <subcellularLocation>
        <location evidence="4">Cytoplasm</location>
        <location evidence="4">Myofibril</location>
    </subcellularLocation>
</comment>
<evidence type="ECO:0000256" key="14">
    <source>
        <dbReference type="ARBA" id="ARBA00093507"/>
    </source>
</evidence>
<dbReference type="GO" id="GO:0005813">
    <property type="term" value="C:centrosome"/>
    <property type="evidence" value="ECO:0007669"/>
    <property type="project" value="UniProtKB-SubCell"/>
</dbReference>
<evidence type="ECO:0000256" key="9">
    <source>
        <dbReference type="ARBA" id="ARBA00022990"/>
    </source>
</evidence>
<evidence type="ECO:0000256" key="11">
    <source>
        <dbReference type="ARBA" id="ARBA00023212"/>
    </source>
</evidence>